<keyword evidence="1" id="KW-0472">Membrane</keyword>
<dbReference type="HOGENOM" id="CLU_144735_0_0_9"/>
<reference evidence="3 4" key="1">
    <citation type="submission" date="2014-12" db="EMBL/GenBank/DDBJ databases">
        <title>Comparative genomics of the lactic acid bacteria isolated from the honey bee gut.</title>
        <authorList>
            <person name="Ellegaard K.M."/>
            <person name="Tamarit D."/>
            <person name="Javelind E."/>
            <person name="Olofsson T."/>
            <person name="Andersson S.G."/>
            <person name="Vasquez A."/>
        </authorList>
    </citation>
    <scope>NUCLEOTIDE SEQUENCE [LARGE SCALE GENOMIC DNA]</scope>
    <source>
        <strain evidence="3 4">Biut2</strain>
    </source>
</reference>
<name>A0A0F4L6Y1_9LACO</name>
<dbReference type="RefSeq" id="WP_045928615.1">
    <property type="nucleotide sequence ID" value="NZ_CP029477.1"/>
</dbReference>
<evidence type="ECO:0000313" key="3">
    <source>
        <dbReference type="EMBL" id="KJY54410.1"/>
    </source>
</evidence>
<reference evidence="2 5" key="2">
    <citation type="submission" date="2018-05" db="EMBL/GenBank/DDBJ databases">
        <title>Reference genomes for bee gut microbiota database.</title>
        <authorList>
            <person name="Ellegaard K.M."/>
        </authorList>
    </citation>
    <scope>NUCLEOTIDE SEQUENCE [LARGE SCALE GENOMIC DNA]</scope>
    <source>
        <strain evidence="2 5">ESL0186</strain>
    </source>
</reference>
<dbReference type="AlphaFoldDB" id="A0A0F4L6Y1"/>
<accession>A0A0F4L6Y1</accession>
<keyword evidence="1" id="KW-1133">Transmembrane helix</keyword>
<dbReference type="PATRIC" id="fig|1218493.3.peg.1716"/>
<dbReference type="EMBL" id="JXBY01000026">
    <property type="protein sequence ID" value="KJY54410.1"/>
    <property type="molecule type" value="Genomic_DNA"/>
</dbReference>
<feature type="transmembrane region" description="Helical" evidence="1">
    <location>
        <begin position="7"/>
        <end position="31"/>
    </location>
</feature>
<evidence type="ECO:0000313" key="4">
    <source>
        <dbReference type="Proteomes" id="UP000033533"/>
    </source>
</evidence>
<gene>
    <name evidence="2" type="ORF">DKL58_08035</name>
    <name evidence="3" type="ORF">JF76_16390</name>
</gene>
<feature type="transmembrane region" description="Helical" evidence="1">
    <location>
        <begin position="37"/>
        <end position="55"/>
    </location>
</feature>
<keyword evidence="1" id="KW-0812">Transmembrane</keyword>
<organism evidence="3 4">
    <name type="scientific">Lactobacillus kullabergensis</name>
    <dbReference type="NCBI Taxonomy" id="1218493"/>
    <lineage>
        <taxon>Bacteria</taxon>
        <taxon>Bacillati</taxon>
        <taxon>Bacillota</taxon>
        <taxon>Bacilli</taxon>
        <taxon>Lactobacillales</taxon>
        <taxon>Lactobacillaceae</taxon>
        <taxon>Lactobacillus</taxon>
    </lineage>
</organism>
<dbReference type="Proteomes" id="UP000246036">
    <property type="component" value="Chromosome"/>
</dbReference>
<dbReference type="OrthoDB" id="2301173at2"/>
<sequence length="124" mass="14345">MRKQSAFIAVYSTISAFIAFIAIVFICLRTFHWNLPASVLAASIFALFFFAFSWFRGHASAEIKRIAREHHLSNKDLAKITGMKASDFPIYNDKLQLILPKRYWPKVLDSLQKYEQENDEKVGK</sequence>
<proteinExistence type="predicted"/>
<dbReference type="STRING" id="1218493.JF76_16390"/>
<dbReference type="Proteomes" id="UP000033533">
    <property type="component" value="Unassembled WGS sequence"/>
</dbReference>
<keyword evidence="5" id="KW-1185">Reference proteome</keyword>
<protein>
    <recommendedName>
        <fullName evidence="6">ABC transporter ATP-binding protein</fullName>
    </recommendedName>
</protein>
<dbReference type="KEGG" id="lkl:DKL58_08035"/>
<evidence type="ECO:0008006" key="6">
    <source>
        <dbReference type="Google" id="ProtNLM"/>
    </source>
</evidence>
<evidence type="ECO:0000313" key="5">
    <source>
        <dbReference type="Proteomes" id="UP000246036"/>
    </source>
</evidence>
<dbReference type="EMBL" id="CP029477">
    <property type="protein sequence ID" value="AWM75928.1"/>
    <property type="molecule type" value="Genomic_DNA"/>
</dbReference>
<evidence type="ECO:0000313" key="2">
    <source>
        <dbReference type="EMBL" id="AWM75928.1"/>
    </source>
</evidence>
<evidence type="ECO:0000256" key="1">
    <source>
        <dbReference type="SAM" id="Phobius"/>
    </source>
</evidence>